<reference evidence="2" key="2">
    <citation type="journal article" date="2021" name="PeerJ">
        <title>Extensive microbial diversity within the chicken gut microbiome revealed by metagenomics and culture.</title>
        <authorList>
            <person name="Gilroy R."/>
            <person name="Ravi A."/>
            <person name="Getino M."/>
            <person name="Pursley I."/>
            <person name="Horton D.L."/>
            <person name="Alikhan N.F."/>
            <person name="Baker D."/>
            <person name="Gharbi K."/>
            <person name="Hall N."/>
            <person name="Watson M."/>
            <person name="Adriaenssens E.M."/>
            <person name="Foster-Nyarko E."/>
            <person name="Jarju S."/>
            <person name="Secka A."/>
            <person name="Antonio M."/>
            <person name="Oren A."/>
            <person name="Chaudhuri R.R."/>
            <person name="La Ragione R."/>
            <person name="Hildebrand F."/>
            <person name="Pallen M.J."/>
        </authorList>
    </citation>
    <scope>NUCLEOTIDE SEQUENCE</scope>
    <source>
        <strain evidence="2">CHK184-20233</strain>
    </source>
</reference>
<accession>A0A9D1J3K8</accession>
<reference evidence="2" key="1">
    <citation type="submission" date="2020-10" db="EMBL/GenBank/DDBJ databases">
        <authorList>
            <person name="Gilroy R."/>
        </authorList>
    </citation>
    <scope>NUCLEOTIDE SEQUENCE</scope>
    <source>
        <strain evidence="2">CHK184-20233</strain>
    </source>
</reference>
<comment type="caution">
    <text evidence="2">The sequence shown here is derived from an EMBL/GenBank/DDBJ whole genome shotgun (WGS) entry which is preliminary data.</text>
</comment>
<evidence type="ECO:0000313" key="2">
    <source>
        <dbReference type="EMBL" id="HIR59662.1"/>
    </source>
</evidence>
<proteinExistence type="predicted"/>
<gene>
    <name evidence="2" type="ORF">IAB38_06390</name>
</gene>
<protein>
    <submittedName>
        <fullName evidence="2">DUF1146 domain-containing protein</fullName>
    </submittedName>
</protein>
<evidence type="ECO:0000313" key="3">
    <source>
        <dbReference type="Proteomes" id="UP000824232"/>
    </source>
</evidence>
<sequence length="65" mass="7766">MSVKYFLYFIVTIIVIWSLDSININAIFKKNKIWQARVFYFFLAISLIYLVTNCIYDLYESAIIV</sequence>
<dbReference type="InterPro" id="IPR009526">
    <property type="entry name" value="DUF1146"/>
</dbReference>
<feature type="transmembrane region" description="Helical" evidence="1">
    <location>
        <begin position="38"/>
        <end position="59"/>
    </location>
</feature>
<dbReference type="EMBL" id="DVHC01000062">
    <property type="protein sequence ID" value="HIR59662.1"/>
    <property type="molecule type" value="Genomic_DNA"/>
</dbReference>
<dbReference type="Proteomes" id="UP000824232">
    <property type="component" value="Unassembled WGS sequence"/>
</dbReference>
<keyword evidence="1" id="KW-0472">Membrane</keyword>
<evidence type="ECO:0000256" key="1">
    <source>
        <dbReference type="SAM" id="Phobius"/>
    </source>
</evidence>
<keyword evidence="1" id="KW-1133">Transmembrane helix</keyword>
<keyword evidence="1" id="KW-0812">Transmembrane</keyword>
<feature type="transmembrane region" description="Helical" evidence="1">
    <location>
        <begin position="6"/>
        <end position="26"/>
    </location>
</feature>
<organism evidence="2 3">
    <name type="scientific">Candidatus Onthousia excrementipullorum</name>
    <dbReference type="NCBI Taxonomy" id="2840884"/>
    <lineage>
        <taxon>Bacteria</taxon>
        <taxon>Bacillati</taxon>
        <taxon>Bacillota</taxon>
        <taxon>Bacilli</taxon>
        <taxon>Candidatus Onthousia</taxon>
    </lineage>
</organism>
<dbReference type="Pfam" id="PF06612">
    <property type="entry name" value="DUF1146"/>
    <property type="match status" value="1"/>
</dbReference>
<name>A0A9D1J3K8_9FIRM</name>
<dbReference type="AlphaFoldDB" id="A0A9D1J3K8"/>